<protein>
    <submittedName>
        <fullName evidence="2">Helix-turn-helix domain-containing protein</fullName>
    </submittedName>
</protein>
<dbReference type="Gene3D" id="1.10.10.2840">
    <property type="entry name" value="PucR C-terminal helix-turn-helix domain"/>
    <property type="match status" value="1"/>
</dbReference>
<dbReference type="Proteomes" id="UP000824263">
    <property type="component" value="Unassembled WGS sequence"/>
</dbReference>
<organism evidence="2 3">
    <name type="scientific">Candidatus Dorea gallistercoris</name>
    <dbReference type="NCBI Taxonomy" id="2838542"/>
    <lineage>
        <taxon>Bacteria</taxon>
        <taxon>Bacillati</taxon>
        <taxon>Bacillota</taxon>
        <taxon>Clostridia</taxon>
        <taxon>Lachnospirales</taxon>
        <taxon>Lachnospiraceae</taxon>
        <taxon>Dorea</taxon>
    </lineage>
</organism>
<accession>A0A9D1UD06</accession>
<reference evidence="2" key="1">
    <citation type="journal article" date="2021" name="PeerJ">
        <title>Extensive microbial diversity within the chicken gut microbiome revealed by metagenomics and culture.</title>
        <authorList>
            <person name="Gilroy R."/>
            <person name="Ravi A."/>
            <person name="Getino M."/>
            <person name="Pursley I."/>
            <person name="Horton D.L."/>
            <person name="Alikhan N.F."/>
            <person name="Baker D."/>
            <person name="Gharbi K."/>
            <person name="Hall N."/>
            <person name="Watson M."/>
            <person name="Adriaenssens E.M."/>
            <person name="Foster-Nyarko E."/>
            <person name="Jarju S."/>
            <person name="Secka A."/>
            <person name="Antonio M."/>
            <person name="Oren A."/>
            <person name="Chaudhuri R.R."/>
            <person name="La Ragione R."/>
            <person name="Hildebrand F."/>
            <person name="Pallen M.J."/>
        </authorList>
    </citation>
    <scope>NUCLEOTIDE SEQUENCE</scope>
    <source>
        <strain evidence="2">ChiSxjej1B13-11762</strain>
    </source>
</reference>
<dbReference type="InterPro" id="IPR042070">
    <property type="entry name" value="PucR_C-HTH_sf"/>
</dbReference>
<dbReference type="EMBL" id="DXGF01000059">
    <property type="protein sequence ID" value="HIW83339.1"/>
    <property type="molecule type" value="Genomic_DNA"/>
</dbReference>
<dbReference type="PANTHER" id="PTHR33744:SF15">
    <property type="entry name" value="CARBOHYDRATE DIACID REGULATOR"/>
    <property type="match status" value="1"/>
</dbReference>
<feature type="domain" description="PucR C-terminal helix-turn-helix" evidence="1">
    <location>
        <begin position="400"/>
        <end position="455"/>
    </location>
</feature>
<dbReference type="InterPro" id="IPR025736">
    <property type="entry name" value="PucR_C-HTH_dom"/>
</dbReference>
<comment type="caution">
    <text evidence="2">The sequence shown here is derived from an EMBL/GenBank/DDBJ whole genome shotgun (WGS) entry which is preliminary data.</text>
</comment>
<dbReference type="Pfam" id="PF13556">
    <property type="entry name" value="HTH_30"/>
    <property type="match status" value="1"/>
</dbReference>
<name>A0A9D1UD06_9FIRM</name>
<dbReference type="InterPro" id="IPR051448">
    <property type="entry name" value="CdaR-like_regulators"/>
</dbReference>
<evidence type="ECO:0000313" key="2">
    <source>
        <dbReference type="EMBL" id="HIW83339.1"/>
    </source>
</evidence>
<sequence length="466" mass="53441">MKIQLILDLIKDGVFKGDPEKSVNKVQLWKSPSEAHEETLYVAPASSAVPVSFQGQVICVSDMSVMSIIQQIRALLNKDYMRYERLSSLLYQVQEDGSVDEIVQRCRAVFENPVWILGAQFEIIGFSVAATPAVYRGHKTYPPNIISPTQQTQILEKDVACNYRRIVSPIKKNQNVIGYLLVLSQEHNFLDALDIDYADRVSTILSNWGKLDELEKMGWTEENFILDLLHDRKKNSAALLRSIKEINFPTADIYYVLCIERTESEQSLPILQELKIALKQNVYTSGRYYVAIMGRERNFPLNLDELEDFGALLRKYKLKAGLSMGTHDITLLGDMYRQAIDSIAIKTPYEEKDMPVVRYEDTLLQHMFKILDKNDINLITLCMPSVLDVLNYDKANNTELFQTLRVYLLNGFSLSVAANILYVHRNTVYKRINTLKEKFSIHFDDQAEILRLIISVSIIEYIGLDT</sequence>
<reference evidence="2" key="2">
    <citation type="submission" date="2021-04" db="EMBL/GenBank/DDBJ databases">
        <authorList>
            <person name="Gilroy R."/>
        </authorList>
    </citation>
    <scope>NUCLEOTIDE SEQUENCE</scope>
    <source>
        <strain evidence="2">ChiSxjej1B13-11762</strain>
    </source>
</reference>
<dbReference type="AlphaFoldDB" id="A0A9D1UD06"/>
<evidence type="ECO:0000313" key="3">
    <source>
        <dbReference type="Proteomes" id="UP000824263"/>
    </source>
</evidence>
<dbReference type="PANTHER" id="PTHR33744">
    <property type="entry name" value="CARBOHYDRATE DIACID REGULATOR"/>
    <property type="match status" value="1"/>
</dbReference>
<proteinExistence type="predicted"/>
<gene>
    <name evidence="2" type="ORF">H9873_03335</name>
</gene>
<evidence type="ECO:0000259" key="1">
    <source>
        <dbReference type="Pfam" id="PF13556"/>
    </source>
</evidence>